<sequence length="113" mass="13239">MKSTYTYIMIGILAFLALIVLSSGLYTVWMTEQVIITRFGKPVGEVVDDPGLHWKRPFVEKANRFEKRILEWDGDPNQIPSLDKKYIWVYTGAWWFNKNNMPNPNVDPMPYIL</sequence>
<evidence type="ECO:0000313" key="3">
    <source>
        <dbReference type="EMBL" id="KKM23593.1"/>
    </source>
</evidence>
<dbReference type="Pfam" id="PF01145">
    <property type="entry name" value="Band_7"/>
    <property type="match status" value="1"/>
</dbReference>
<dbReference type="EMBL" id="LAZR01013093">
    <property type="protein sequence ID" value="KKM23593.1"/>
    <property type="molecule type" value="Genomic_DNA"/>
</dbReference>
<comment type="caution">
    <text evidence="3">The sequence shown here is derived from an EMBL/GenBank/DDBJ whole genome shotgun (WGS) entry which is preliminary data.</text>
</comment>
<keyword evidence="1" id="KW-0812">Transmembrane</keyword>
<feature type="non-terminal residue" evidence="3">
    <location>
        <position position="113"/>
    </location>
</feature>
<gene>
    <name evidence="3" type="ORF">LCGC14_1613570</name>
</gene>
<keyword evidence="1" id="KW-1133">Transmembrane helix</keyword>
<proteinExistence type="predicted"/>
<evidence type="ECO:0000256" key="1">
    <source>
        <dbReference type="SAM" id="Phobius"/>
    </source>
</evidence>
<reference evidence="3" key="1">
    <citation type="journal article" date="2015" name="Nature">
        <title>Complex archaea that bridge the gap between prokaryotes and eukaryotes.</title>
        <authorList>
            <person name="Spang A."/>
            <person name="Saw J.H."/>
            <person name="Jorgensen S.L."/>
            <person name="Zaremba-Niedzwiedzka K."/>
            <person name="Martijn J."/>
            <person name="Lind A.E."/>
            <person name="van Eijk R."/>
            <person name="Schleper C."/>
            <person name="Guy L."/>
            <person name="Ettema T.J."/>
        </authorList>
    </citation>
    <scope>NUCLEOTIDE SEQUENCE</scope>
</reference>
<feature type="domain" description="Band 7" evidence="2">
    <location>
        <begin position="31"/>
        <end position="87"/>
    </location>
</feature>
<organism evidence="3">
    <name type="scientific">marine sediment metagenome</name>
    <dbReference type="NCBI Taxonomy" id="412755"/>
    <lineage>
        <taxon>unclassified sequences</taxon>
        <taxon>metagenomes</taxon>
        <taxon>ecological metagenomes</taxon>
    </lineage>
</organism>
<dbReference type="PANTHER" id="PTHR42911:SF1">
    <property type="entry name" value="MODULATOR OF FTSH PROTEASE HFLC"/>
    <property type="match status" value="1"/>
</dbReference>
<accession>A0A0F9KN92</accession>
<dbReference type="InterPro" id="IPR001107">
    <property type="entry name" value="Band_7"/>
</dbReference>
<name>A0A0F9KN92_9ZZZZ</name>
<keyword evidence="1" id="KW-0472">Membrane</keyword>
<evidence type="ECO:0000259" key="2">
    <source>
        <dbReference type="Pfam" id="PF01145"/>
    </source>
</evidence>
<feature type="transmembrane region" description="Helical" evidence="1">
    <location>
        <begin position="6"/>
        <end position="29"/>
    </location>
</feature>
<dbReference type="PANTHER" id="PTHR42911">
    <property type="entry name" value="MODULATOR OF FTSH PROTEASE HFLC"/>
    <property type="match status" value="1"/>
</dbReference>
<protein>
    <recommendedName>
        <fullName evidence="2">Band 7 domain-containing protein</fullName>
    </recommendedName>
</protein>
<dbReference type="AlphaFoldDB" id="A0A0F9KN92"/>